<dbReference type="AlphaFoldDB" id="A0A6M3JQ04"/>
<protein>
    <recommendedName>
        <fullName evidence="2">Portal protein</fullName>
    </recommendedName>
</protein>
<reference evidence="1" key="1">
    <citation type="submission" date="2020-03" db="EMBL/GenBank/DDBJ databases">
        <title>The deep terrestrial virosphere.</title>
        <authorList>
            <person name="Holmfeldt K."/>
            <person name="Nilsson E."/>
            <person name="Simone D."/>
            <person name="Lopez-Fernandez M."/>
            <person name="Wu X."/>
            <person name="de Brujin I."/>
            <person name="Lundin D."/>
            <person name="Andersson A."/>
            <person name="Bertilsson S."/>
            <person name="Dopson M."/>
        </authorList>
    </citation>
    <scope>NUCLEOTIDE SEQUENCE</scope>
    <source>
        <strain evidence="1">MM415A02977</strain>
    </source>
</reference>
<proteinExistence type="predicted"/>
<gene>
    <name evidence="1" type="ORF">MM415A02977_0008</name>
</gene>
<evidence type="ECO:0000313" key="1">
    <source>
        <dbReference type="EMBL" id="QJA71930.1"/>
    </source>
</evidence>
<name>A0A6M3JQ04_9ZZZZ</name>
<dbReference type="EMBL" id="MT141911">
    <property type="protein sequence ID" value="QJA71930.1"/>
    <property type="molecule type" value="Genomic_DNA"/>
</dbReference>
<evidence type="ECO:0008006" key="2">
    <source>
        <dbReference type="Google" id="ProtNLM"/>
    </source>
</evidence>
<dbReference type="InterPro" id="IPR056909">
    <property type="entry name" value="SU10_portal"/>
</dbReference>
<dbReference type="Pfam" id="PF23899">
    <property type="entry name" value="SU10_portal"/>
    <property type="match status" value="1"/>
</dbReference>
<accession>A0A6M3JQ04</accession>
<sequence>MADEVQFEETKQDDDYYTGGCPVKLDKKVKGVTVLDGLKSYIQQQLEDAEKGQAGLIKKITDWNLKYKGVKPKKVYPYIGCSNLSVPLTRPLTDTVVVRVLDVIFSTKKVWMVEAKKPEFLGIDRQLEDALDWWQRSIVKLRRKIYPALLQCIKIGKGVIKIEFVRRKKTITRYASEEEKLDSGIKKYVTADGRKVVKVPKIIYEGCDIFPIDRQDFIISADADTIEKADIVGFRFPSTLEEIKYKVKKKLYLKEADAIGTESQPDEKVDKAESEHKNLSGQSYEKPWLTELWLKYDVDGDGEPDDIVVTYHKDTGTICRCIYNPMFYGFRPFKDFTFYPIEYSFDGDGTCGILEHIQEEVDSIHNQRIDRMNQINSLMLIRGPGMSEETDNNVHPGKIWIADDIETALREVRWSDVLPSSFQEEGLLHSLAEKSVGVTPGVMGIPSSDRPVFRDTAINLQEANKKFKLGIENIFMDIEDLGMTVIEMFAQYQPIWTYMEPQKGKYVEKRVEFPFEFLRDGFNVKLSAASDEINTDTRLERNITTYQMLSDFYTKQAGIIGAIANPEVPPLLKLYMFQTLGKGTMLMRRILEDAGCVDAETLVEDPTNPKQVGNEQQTFT</sequence>
<organism evidence="1">
    <name type="scientific">viral metagenome</name>
    <dbReference type="NCBI Taxonomy" id="1070528"/>
    <lineage>
        <taxon>unclassified sequences</taxon>
        <taxon>metagenomes</taxon>
        <taxon>organismal metagenomes</taxon>
    </lineage>
</organism>